<evidence type="ECO:0000256" key="2">
    <source>
        <dbReference type="ARBA" id="ARBA00009054"/>
    </source>
</evidence>
<dbReference type="PROSITE" id="PS01071">
    <property type="entry name" value="GRPE"/>
    <property type="match status" value="1"/>
</dbReference>
<comment type="similarity">
    <text evidence="2 10 12">Belongs to the GrpE family.</text>
</comment>
<evidence type="ECO:0000256" key="6">
    <source>
        <dbReference type="ARBA" id="ARBA00023186"/>
    </source>
</evidence>
<evidence type="ECO:0000256" key="3">
    <source>
        <dbReference type="ARBA" id="ARBA00011738"/>
    </source>
</evidence>
<dbReference type="Gene3D" id="3.90.20.20">
    <property type="match status" value="1"/>
</dbReference>
<evidence type="ECO:0000256" key="13">
    <source>
        <dbReference type="SAM" id="MobiDB-lite"/>
    </source>
</evidence>
<dbReference type="STRING" id="1827387.A4S15_06435"/>
<dbReference type="InterPro" id="IPR000740">
    <property type="entry name" value="GrpE"/>
</dbReference>
<feature type="region of interest" description="Disordered" evidence="13">
    <location>
        <begin position="1"/>
        <end position="26"/>
    </location>
</feature>
<keyword evidence="5 10" id="KW-0346">Stress response</keyword>
<dbReference type="GO" id="GO:0000774">
    <property type="term" value="F:adenyl-nucleotide exchange factor activity"/>
    <property type="evidence" value="ECO:0007669"/>
    <property type="project" value="InterPro"/>
</dbReference>
<dbReference type="InterPro" id="IPR009012">
    <property type="entry name" value="GrpE_head"/>
</dbReference>
<dbReference type="GO" id="GO:0051082">
    <property type="term" value="F:unfolded protein binding"/>
    <property type="evidence" value="ECO:0007669"/>
    <property type="project" value="TreeGrafter"/>
</dbReference>
<dbReference type="Proteomes" id="UP000192872">
    <property type="component" value="Unassembled WGS sequence"/>
</dbReference>
<dbReference type="Gene3D" id="2.30.22.10">
    <property type="entry name" value="Head domain of nucleotide exchange factor GrpE"/>
    <property type="match status" value="1"/>
</dbReference>
<evidence type="ECO:0000256" key="1">
    <source>
        <dbReference type="ARBA" id="ARBA00004496"/>
    </source>
</evidence>
<comment type="subcellular location">
    <subcellularLocation>
        <location evidence="1 10">Cytoplasm</location>
    </subcellularLocation>
</comment>
<comment type="caution">
    <text evidence="14">The sequence shown here is derived from an EMBL/GenBank/DDBJ whole genome shotgun (WGS) entry which is preliminary data.</text>
</comment>
<evidence type="ECO:0000313" key="15">
    <source>
        <dbReference type="Proteomes" id="UP000192872"/>
    </source>
</evidence>
<dbReference type="GO" id="GO:0005737">
    <property type="term" value="C:cytoplasm"/>
    <property type="evidence" value="ECO:0007669"/>
    <property type="project" value="UniProtKB-SubCell"/>
</dbReference>
<dbReference type="SUPFAM" id="SSF51064">
    <property type="entry name" value="Head domain of nucleotide exchange factor GrpE"/>
    <property type="match status" value="1"/>
</dbReference>
<dbReference type="AlphaFoldDB" id="A0A1W9HZ16"/>
<reference evidence="14 15" key="1">
    <citation type="journal article" date="2017" name="Water Res.">
        <title>Comammox in drinking water systems.</title>
        <authorList>
            <person name="Wang Y."/>
            <person name="Ma L."/>
            <person name="Mao Y."/>
            <person name="Jiang X."/>
            <person name="Xia Y."/>
            <person name="Yu K."/>
            <person name="Li B."/>
            <person name="Zhang T."/>
        </authorList>
    </citation>
    <scope>NUCLEOTIDE SEQUENCE [LARGE SCALE GENOMIC DNA]</scope>
    <source>
        <strain evidence="14">SG_bin8</strain>
    </source>
</reference>
<gene>
    <name evidence="10" type="primary">grpE</name>
    <name evidence="14" type="ORF">A4S15_06435</name>
</gene>
<evidence type="ECO:0000256" key="9">
    <source>
        <dbReference type="ARBA" id="ARBA00076414"/>
    </source>
</evidence>
<evidence type="ECO:0000256" key="10">
    <source>
        <dbReference type="HAMAP-Rule" id="MF_01151"/>
    </source>
</evidence>
<keyword evidence="4 10" id="KW-0963">Cytoplasm</keyword>
<comment type="subunit">
    <text evidence="3 10">Homodimer.</text>
</comment>
<evidence type="ECO:0000256" key="7">
    <source>
        <dbReference type="ARBA" id="ARBA00053401"/>
    </source>
</evidence>
<dbReference type="GO" id="GO:0006457">
    <property type="term" value="P:protein folding"/>
    <property type="evidence" value="ECO:0007669"/>
    <property type="project" value="InterPro"/>
</dbReference>
<comment type="function">
    <text evidence="7 10 11">Participates actively in the response to hyperosmotic and heat shock by preventing the aggregation of stress-denatured proteins, in association with DnaK and GrpE. It is the nucleotide exchange factor for DnaK and may function as a thermosensor. Unfolded proteins bind initially to DnaJ; upon interaction with the DnaJ-bound protein, DnaK hydrolyzes its bound ATP, resulting in the formation of a stable complex. GrpE releases ADP from DnaK; ATP binding to DnaK triggers the release of the substrate protein, thus completing the reaction cycle. Several rounds of ATP-dependent interactions between DnaJ, DnaK and GrpE are required for fully efficient folding.</text>
</comment>
<dbReference type="RefSeq" id="WP_376801631.1">
    <property type="nucleotide sequence ID" value="NZ_DBNB01000020.1"/>
</dbReference>
<keyword evidence="6 10" id="KW-0143">Chaperone</keyword>
<dbReference type="EMBL" id="LWDL01000012">
    <property type="protein sequence ID" value="OQW52481.1"/>
    <property type="molecule type" value="Genomic_DNA"/>
</dbReference>
<accession>A0A1W9HZ16</accession>
<dbReference type="PANTHER" id="PTHR21237">
    <property type="entry name" value="GRPE PROTEIN"/>
    <property type="match status" value="1"/>
</dbReference>
<dbReference type="SUPFAM" id="SSF58014">
    <property type="entry name" value="Coiled-coil domain of nucleotide exchange factor GrpE"/>
    <property type="match status" value="1"/>
</dbReference>
<dbReference type="FunFam" id="2.30.22.10:FF:000001">
    <property type="entry name" value="Protein GrpE"/>
    <property type="match status" value="1"/>
</dbReference>
<name>A0A1W9HZ16_9HYPH</name>
<sequence length="197" mass="20926">MSDEIPPESVQPGQSLNEPAAPSEAERLAGEVADLKDRLLRALAETENLRRRNEREVKDAGVYAISKFARDMLAVVDNLRSALATAPPEARAEGSLAATVLHGIELTERSLVQALERHGVKEIVALGAKFDPNLHQAMVEIPHPTALPGTVAEVMQQGFVIGERVLRPALVGVARAMPKPVVSDAGPVAGSGIDKVV</sequence>
<dbReference type="PRINTS" id="PR00773">
    <property type="entry name" value="GRPEPROTEIN"/>
</dbReference>
<dbReference type="InterPro" id="IPR013805">
    <property type="entry name" value="GrpE_CC"/>
</dbReference>
<dbReference type="PANTHER" id="PTHR21237:SF23">
    <property type="entry name" value="GRPE PROTEIN HOMOLOG, MITOCHONDRIAL"/>
    <property type="match status" value="1"/>
</dbReference>
<evidence type="ECO:0000313" key="14">
    <source>
        <dbReference type="EMBL" id="OQW52481.1"/>
    </source>
</evidence>
<evidence type="ECO:0000256" key="12">
    <source>
        <dbReference type="RuleBase" id="RU004478"/>
    </source>
</evidence>
<dbReference type="Pfam" id="PF01025">
    <property type="entry name" value="GrpE"/>
    <property type="match status" value="1"/>
</dbReference>
<protein>
    <recommendedName>
        <fullName evidence="8 10">Protein GrpE</fullName>
    </recommendedName>
    <alternativeName>
        <fullName evidence="9 10">HSP-70 cofactor</fullName>
    </alternativeName>
</protein>
<dbReference type="GO" id="GO:0042803">
    <property type="term" value="F:protein homodimerization activity"/>
    <property type="evidence" value="ECO:0007669"/>
    <property type="project" value="InterPro"/>
</dbReference>
<evidence type="ECO:0000256" key="4">
    <source>
        <dbReference type="ARBA" id="ARBA00022490"/>
    </source>
</evidence>
<evidence type="ECO:0000256" key="8">
    <source>
        <dbReference type="ARBA" id="ARBA00072274"/>
    </source>
</evidence>
<dbReference type="GO" id="GO:0051087">
    <property type="term" value="F:protein-folding chaperone binding"/>
    <property type="evidence" value="ECO:0007669"/>
    <property type="project" value="InterPro"/>
</dbReference>
<evidence type="ECO:0000256" key="11">
    <source>
        <dbReference type="RuleBase" id="RU000639"/>
    </source>
</evidence>
<evidence type="ECO:0000256" key="5">
    <source>
        <dbReference type="ARBA" id="ARBA00023016"/>
    </source>
</evidence>
<organism evidence="14 15">
    <name type="scientific">Candidatus Raskinella chloraquaticus</name>
    <dbReference type="NCBI Taxonomy" id="1951219"/>
    <lineage>
        <taxon>Bacteria</taxon>
        <taxon>Pseudomonadati</taxon>
        <taxon>Pseudomonadota</taxon>
        <taxon>Alphaproteobacteria</taxon>
        <taxon>Hyphomicrobiales</taxon>
        <taxon>Phreatobacteraceae</taxon>
        <taxon>Candidatus Raskinella</taxon>
    </lineage>
</organism>
<proteinExistence type="inferred from homology"/>
<dbReference type="NCBIfam" id="NF010739">
    <property type="entry name" value="PRK14141.1"/>
    <property type="match status" value="1"/>
</dbReference>
<dbReference type="HAMAP" id="MF_01151">
    <property type="entry name" value="GrpE"/>
    <property type="match status" value="1"/>
</dbReference>
<dbReference type="CDD" id="cd00446">
    <property type="entry name" value="GrpE"/>
    <property type="match status" value="1"/>
</dbReference>